<dbReference type="Pfam" id="PF00440">
    <property type="entry name" value="TetR_N"/>
    <property type="match status" value="1"/>
</dbReference>
<dbReference type="PANTHER" id="PTHR30055">
    <property type="entry name" value="HTH-TYPE TRANSCRIPTIONAL REGULATOR RUTR"/>
    <property type="match status" value="1"/>
</dbReference>
<evidence type="ECO:0000256" key="1">
    <source>
        <dbReference type="ARBA" id="ARBA00023125"/>
    </source>
</evidence>
<keyword evidence="1 2" id="KW-0238">DNA-binding</keyword>
<dbReference type="PROSITE" id="PS50977">
    <property type="entry name" value="HTH_TETR_2"/>
    <property type="match status" value="1"/>
</dbReference>
<dbReference type="InterPro" id="IPR009057">
    <property type="entry name" value="Homeodomain-like_sf"/>
</dbReference>
<feature type="DNA-binding region" description="H-T-H motif" evidence="2">
    <location>
        <begin position="46"/>
        <end position="65"/>
    </location>
</feature>
<keyword evidence="5" id="KW-1185">Reference proteome</keyword>
<evidence type="ECO:0000313" key="5">
    <source>
        <dbReference type="Proteomes" id="UP000246410"/>
    </source>
</evidence>
<dbReference type="InterPro" id="IPR036271">
    <property type="entry name" value="Tet_transcr_reg_TetR-rel_C_sf"/>
</dbReference>
<protein>
    <submittedName>
        <fullName evidence="4">TetR family transcriptional regulator</fullName>
    </submittedName>
</protein>
<dbReference type="AlphaFoldDB" id="A0A317N907"/>
<dbReference type="GO" id="GO:0003700">
    <property type="term" value="F:DNA-binding transcription factor activity"/>
    <property type="evidence" value="ECO:0007669"/>
    <property type="project" value="TreeGrafter"/>
</dbReference>
<proteinExistence type="predicted"/>
<dbReference type="GO" id="GO:0000976">
    <property type="term" value="F:transcription cis-regulatory region binding"/>
    <property type="evidence" value="ECO:0007669"/>
    <property type="project" value="TreeGrafter"/>
</dbReference>
<dbReference type="SUPFAM" id="SSF46689">
    <property type="entry name" value="Homeodomain-like"/>
    <property type="match status" value="1"/>
</dbReference>
<comment type="caution">
    <text evidence="4">The sequence shown here is derived from an EMBL/GenBank/DDBJ whole genome shotgun (WGS) entry which is preliminary data.</text>
</comment>
<dbReference type="RefSeq" id="WP_110040011.1">
    <property type="nucleotide sequence ID" value="NZ_QGTL01000010.1"/>
</dbReference>
<dbReference type="SUPFAM" id="SSF48498">
    <property type="entry name" value="Tetracyclin repressor-like, C-terminal domain"/>
    <property type="match status" value="1"/>
</dbReference>
<organism evidence="4 5">
    <name type="scientific">Nocardia neocaledoniensis</name>
    <dbReference type="NCBI Taxonomy" id="236511"/>
    <lineage>
        <taxon>Bacteria</taxon>
        <taxon>Bacillati</taxon>
        <taxon>Actinomycetota</taxon>
        <taxon>Actinomycetes</taxon>
        <taxon>Mycobacteriales</taxon>
        <taxon>Nocardiaceae</taxon>
        <taxon>Nocardia</taxon>
    </lineage>
</organism>
<dbReference type="InterPro" id="IPR050109">
    <property type="entry name" value="HTH-type_TetR-like_transc_reg"/>
</dbReference>
<gene>
    <name evidence="4" type="ORF">DFR69_110169</name>
</gene>
<feature type="domain" description="HTH tetR-type" evidence="3">
    <location>
        <begin position="23"/>
        <end position="83"/>
    </location>
</feature>
<dbReference type="InterPro" id="IPR001647">
    <property type="entry name" value="HTH_TetR"/>
</dbReference>
<dbReference type="Gene3D" id="1.10.357.10">
    <property type="entry name" value="Tetracycline Repressor, domain 2"/>
    <property type="match status" value="1"/>
</dbReference>
<name>A0A317N907_9NOCA</name>
<dbReference type="Proteomes" id="UP000246410">
    <property type="component" value="Unassembled WGS sequence"/>
</dbReference>
<evidence type="ECO:0000256" key="2">
    <source>
        <dbReference type="PROSITE-ProRule" id="PRU00335"/>
    </source>
</evidence>
<reference evidence="4 5" key="1">
    <citation type="submission" date="2018-05" db="EMBL/GenBank/DDBJ databases">
        <title>Genomic Encyclopedia of Type Strains, Phase IV (KMG-IV): sequencing the most valuable type-strain genomes for metagenomic binning, comparative biology and taxonomic classification.</title>
        <authorList>
            <person name="Goeker M."/>
        </authorList>
    </citation>
    <scope>NUCLEOTIDE SEQUENCE [LARGE SCALE GENOMIC DNA]</scope>
    <source>
        <strain evidence="4 5">DSM 44717</strain>
    </source>
</reference>
<dbReference type="PANTHER" id="PTHR30055:SF160">
    <property type="entry name" value="TRANSCRIPTIONAL REGULATORY PROTEIN (PROBABLY ASNC-FAMILY)-RELATED"/>
    <property type="match status" value="1"/>
</dbReference>
<accession>A0A317N907</accession>
<evidence type="ECO:0000313" key="4">
    <source>
        <dbReference type="EMBL" id="PWV71685.1"/>
    </source>
</evidence>
<dbReference type="EMBL" id="QGTL01000010">
    <property type="protein sequence ID" value="PWV71685.1"/>
    <property type="molecule type" value="Genomic_DNA"/>
</dbReference>
<sequence>MTLLHSDIEADLASAGSAVPSRAERLTTALDAARAEFVAHGYHGASMDQISMRAGMSKPVLYTLYANKLDLYLAVLQHHLDRMVEGIRAALIDATGQEDKVRRAVLAYFDFVDEDPAGHVLVFESPVPSEPSVRWRARHAFSECAVLVSAELRAAGMDDARAFTCAFGLVGASHLAARQWLDAGRPIPKRDAVATTVALCWNGLSGIG</sequence>
<evidence type="ECO:0000259" key="3">
    <source>
        <dbReference type="PROSITE" id="PS50977"/>
    </source>
</evidence>